<keyword evidence="3" id="KW-1185">Reference proteome</keyword>
<dbReference type="Proteomes" id="UP000801492">
    <property type="component" value="Unassembled WGS sequence"/>
</dbReference>
<evidence type="ECO:0000256" key="1">
    <source>
        <dbReference type="SAM" id="MobiDB-lite"/>
    </source>
</evidence>
<protein>
    <submittedName>
        <fullName evidence="2">Uncharacterized protein</fullName>
    </submittedName>
</protein>
<dbReference type="GO" id="GO:0003676">
    <property type="term" value="F:nucleic acid binding"/>
    <property type="evidence" value="ECO:0007669"/>
    <property type="project" value="InterPro"/>
</dbReference>
<comment type="caution">
    <text evidence="2">The sequence shown here is derived from an EMBL/GenBank/DDBJ whole genome shotgun (WGS) entry which is preliminary data.</text>
</comment>
<feature type="region of interest" description="Disordered" evidence="1">
    <location>
        <begin position="183"/>
        <end position="226"/>
    </location>
</feature>
<evidence type="ECO:0000313" key="3">
    <source>
        <dbReference type="Proteomes" id="UP000801492"/>
    </source>
</evidence>
<dbReference type="InterPro" id="IPR050951">
    <property type="entry name" value="Retrovirus_Pol_polyprotein"/>
</dbReference>
<dbReference type="AlphaFoldDB" id="A0A8K0GI94"/>
<dbReference type="SUPFAM" id="SSF53098">
    <property type="entry name" value="Ribonuclease H-like"/>
    <property type="match status" value="1"/>
</dbReference>
<gene>
    <name evidence="2" type="ORF">ILUMI_05273</name>
</gene>
<reference evidence="2" key="1">
    <citation type="submission" date="2019-08" db="EMBL/GenBank/DDBJ databases">
        <title>The genome of the North American firefly Photinus pyralis.</title>
        <authorList>
            <consortium name="Photinus pyralis genome working group"/>
            <person name="Fallon T.R."/>
            <person name="Sander Lower S.E."/>
            <person name="Weng J.-K."/>
        </authorList>
    </citation>
    <scope>NUCLEOTIDE SEQUENCE</scope>
    <source>
        <strain evidence="2">TRF0915ILg1</strain>
        <tissue evidence="2">Whole body</tissue>
    </source>
</reference>
<feature type="compositionally biased region" description="Low complexity" evidence="1">
    <location>
        <begin position="190"/>
        <end position="208"/>
    </location>
</feature>
<dbReference type="OrthoDB" id="8063572at2759"/>
<dbReference type="EMBL" id="VTPC01001954">
    <property type="protein sequence ID" value="KAF2900914.1"/>
    <property type="molecule type" value="Genomic_DNA"/>
</dbReference>
<organism evidence="2 3">
    <name type="scientific">Ignelater luminosus</name>
    <name type="common">Cucubano</name>
    <name type="synonym">Pyrophorus luminosus</name>
    <dbReference type="NCBI Taxonomy" id="2038154"/>
    <lineage>
        <taxon>Eukaryota</taxon>
        <taxon>Metazoa</taxon>
        <taxon>Ecdysozoa</taxon>
        <taxon>Arthropoda</taxon>
        <taxon>Hexapoda</taxon>
        <taxon>Insecta</taxon>
        <taxon>Pterygota</taxon>
        <taxon>Neoptera</taxon>
        <taxon>Endopterygota</taxon>
        <taxon>Coleoptera</taxon>
        <taxon>Polyphaga</taxon>
        <taxon>Elateriformia</taxon>
        <taxon>Elateroidea</taxon>
        <taxon>Elateridae</taxon>
        <taxon>Agrypninae</taxon>
        <taxon>Pyrophorini</taxon>
        <taxon>Ignelater</taxon>
    </lineage>
</organism>
<name>A0A8K0GI94_IGNLU</name>
<dbReference type="PANTHER" id="PTHR37984:SF7">
    <property type="entry name" value="INTEGRASE CATALYTIC DOMAIN-CONTAINING PROTEIN"/>
    <property type="match status" value="1"/>
</dbReference>
<dbReference type="PANTHER" id="PTHR37984">
    <property type="entry name" value="PROTEIN CBG26694"/>
    <property type="match status" value="1"/>
</dbReference>
<dbReference type="InterPro" id="IPR036397">
    <property type="entry name" value="RNaseH_sf"/>
</dbReference>
<proteinExistence type="predicted"/>
<accession>A0A8K0GI94</accession>
<evidence type="ECO:0000313" key="2">
    <source>
        <dbReference type="EMBL" id="KAF2900914.1"/>
    </source>
</evidence>
<dbReference type="Gene3D" id="3.30.420.10">
    <property type="entry name" value="Ribonuclease H-like superfamily/Ribonuclease H"/>
    <property type="match status" value="1"/>
</dbReference>
<sequence length="239" mass="27244">MMNKPWCGTSVYSLSAEGPVGDGRSKGNCKESLQWHEIPKLPYYYSKFCEVIKLMNLESQTSINTCKSIFARHDIPVVVITDAGTQSSSEGFEDFASNYLLIYSYNSQREMLTRDDPWLGLLEYRDTPKGHMPFPAQLLYSRNLRTKIPIRSKDLKPKAYRLLEKFTRHQDAVRNHRGNLFTRNRVMINPSPRQSSPTPTTPPSNSTPAIPQPVSDSSENRGFHLIGDCRRKRCEGLGQ</sequence>
<dbReference type="InterPro" id="IPR012337">
    <property type="entry name" value="RNaseH-like_sf"/>
</dbReference>